<keyword evidence="4" id="KW-1185">Reference proteome</keyword>
<dbReference type="PANTHER" id="PTHR45589:SF1">
    <property type="entry name" value="WD REPEAT DOMAIN 62, ISOFORM G"/>
    <property type="match status" value="1"/>
</dbReference>
<evidence type="ECO:0000259" key="2">
    <source>
        <dbReference type="Pfam" id="PF12894"/>
    </source>
</evidence>
<gene>
    <name evidence="3" type="ORF">NEMVEDRAFT_v1g133837</name>
</gene>
<keyword evidence="1" id="KW-0812">Transmembrane</keyword>
<dbReference type="SUPFAM" id="SSF50978">
    <property type="entry name" value="WD40 repeat-like"/>
    <property type="match status" value="2"/>
</dbReference>
<feature type="domain" description="Anaphase-promoting complex subunit 4-like WD40" evidence="2">
    <location>
        <begin position="316"/>
        <end position="380"/>
    </location>
</feature>
<dbReference type="PANTHER" id="PTHR45589">
    <property type="entry name" value="WD REPEAT DOMAIN 62, ISOFORM G"/>
    <property type="match status" value="1"/>
</dbReference>
<keyword evidence="1" id="KW-1133">Transmembrane helix</keyword>
<dbReference type="AlphaFoldDB" id="A7SV90"/>
<keyword evidence="1" id="KW-0472">Membrane</keyword>
<dbReference type="Pfam" id="PF00400">
    <property type="entry name" value="WD40"/>
    <property type="match status" value="3"/>
</dbReference>
<name>A7SV90_NEMVE</name>
<protein>
    <recommendedName>
        <fullName evidence="2">Anaphase-promoting complex subunit 4-like WD40 domain-containing protein</fullName>
    </recommendedName>
</protein>
<dbReference type="InterPro" id="IPR015943">
    <property type="entry name" value="WD40/YVTN_repeat-like_dom_sf"/>
</dbReference>
<dbReference type="InParanoid" id="A7SV90"/>
<accession>A7SV90</accession>
<dbReference type="OMA" id="RSICEDH"/>
<dbReference type="Gene3D" id="2.130.10.10">
    <property type="entry name" value="YVTN repeat-like/Quinoprotein amine dehydrogenase"/>
    <property type="match status" value="4"/>
</dbReference>
<evidence type="ECO:0000313" key="3">
    <source>
        <dbReference type="EMBL" id="EDO32369.1"/>
    </source>
</evidence>
<dbReference type="EMBL" id="DS469828">
    <property type="protein sequence ID" value="EDO32369.1"/>
    <property type="molecule type" value="Genomic_DNA"/>
</dbReference>
<dbReference type="InterPro" id="IPR024977">
    <property type="entry name" value="Apc4-like_WD40_dom"/>
</dbReference>
<proteinExistence type="predicted"/>
<dbReference type="PhylomeDB" id="A7SV90"/>
<dbReference type="Proteomes" id="UP000001593">
    <property type="component" value="Unassembled WGS sequence"/>
</dbReference>
<evidence type="ECO:0000313" key="4">
    <source>
        <dbReference type="Proteomes" id="UP000001593"/>
    </source>
</evidence>
<feature type="transmembrane region" description="Helical" evidence="1">
    <location>
        <begin position="404"/>
        <end position="423"/>
    </location>
</feature>
<dbReference type="eggNOG" id="KOG1408">
    <property type="taxonomic scope" value="Eukaryota"/>
</dbReference>
<dbReference type="HOGENOM" id="CLU_002067_2_0_1"/>
<dbReference type="SMART" id="SM00320">
    <property type="entry name" value="WD40"/>
    <property type="match status" value="7"/>
</dbReference>
<feature type="non-terminal residue" evidence="3">
    <location>
        <position position="1"/>
    </location>
</feature>
<organism evidence="3 4">
    <name type="scientific">Nematostella vectensis</name>
    <name type="common">Starlet sea anemone</name>
    <dbReference type="NCBI Taxonomy" id="45351"/>
    <lineage>
        <taxon>Eukaryota</taxon>
        <taxon>Metazoa</taxon>
        <taxon>Cnidaria</taxon>
        <taxon>Anthozoa</taxon>
        <taxon>Hexacorallia</taxon>
        <taxon>Actiniaria</taxon>
        <taxon>Edwardsiidae</taxon>
        <taxon>Nematostella</taxon>
    </lineage>
</organism>
<evidence type="ECO:0000256" key="1">
    <source>
        <dbReference type="SAM" id="Phobius"/>
    </source>
</evidence>
<dbReference type="InterPro" id="IPR001680">
    <property type="entry name" value="WD40_rpt"/>
</dbReference>
<reference evidence="3 4" key="1">
    <citation type="journal article" date="2007" name="Science">
        <title>Sea anemone genome reveals ancestral eumetazoan gene repertoire and genomic organization.</title>
        <authorList>
            <person name="Putnam N.H."/>
            <person name="Srivastava M."/>
            <person name="Hellsten U."/>
            <person name="Dirks B."/>
            <person name="Chapman J."/>
            <person name="Salamov A."/>
            <person name="Terry A."/>
            <person name="Shapiro H."/>
            <person name="Lindquist E."/>
            <person name="Kapitonov V.V."/>
            <person name="Jurka J."/>
            <person name="Genikhovich G."/>
            <person name="Grigoriev I.V."/>
            <person name="Lucas S.M."/>
            <person name="Steele R.E."/>
            <person name="Finnerty J.R."/>
            <person name="Technau U."/>
            <person name="Martindale M.Q."/>
            <person name="Rokhsar D.S."/>
        </authorList>
    </citation>
    <scope>NUCLEOTIDE SEQUENCE [LARGE SCALE GENOMIC DNA]</scope>
    <source>
        <strain evidence="4">CH2 X CH6</strain>
    </source>
</reference>
<dbReference type="Pfam" id="PF12894">
    <property type="entry name" value="ANAPC4_WD40"/>
    <property type="match status" value="1"/>
</dbReference>
<sequence length="570" mass="62926">VVLDTVFGLTAGTNASLSCNAVTGVVAYPAGCVTVLFNPLTGAQDFIHNTLRKTISCLSFSKDGKYLVIGESTSFFVTCGVRHLKFWYFEEALNKPKDNSIPLSGRSALLGEERNSAFCDVVCGIGKTADYTYSVTSNGKLCAFGASRSLEKSFELRASRALCLAVSEQFICCGCTNGIVSSPNNMLNFELCFSCEDEKESDLYPDAIALSMDPKHNKVTCLYNDRSLYVWEMLDIDKIVKSFSSLYHSSGIWGIKAAVKLAELNGSTSPYGTFLTCSSDDTVRFWDMDRGTLLWPVYNRLSVIDDIPRLVYSSLTVKNVRQASKEDQRRGIKTVAISADGKLLAVGDKIGNVRIYDTVHMKERYKISAHESEVLCVEFSPLKSGIHNPQCREPGFSKFYKSKLNLPGVFFFFFFFFSGYNLLVSAGRDRLIHVYNASEDFTLLQTLDDHSASIASIKFHGSNGEFQLLSCGADRTIYFRVARKEPQLMFVRTTNVVNKTGLRDMAIDCSRNLAAVACQDRTISCSDKTLSFLDLDSGECVATLSGHSEQSTDMLFSSDCSRLITVSADG</sequence>
<dbReference type="InterPro" id="IPR052779">
    <property type="entry name" value="WDR62"/>
</dbReference>
<dbReference type="InterPro" id="IPR036322">
    <property type="entry name" value="WD40_repeat_dom_sf"/>
</dbReference>